<keyword evidence="16" id="KW-1185">Reference proteome</keyword>
<dbReference type="PROSITE" id="PS51198">
    <property type="entry name" value="UVRD_HELICASE_ATP_BIND"/>
    <property type="match status" value="1"/>
</dbReference>
<dbReference type="InterPro" id="IPR027417">
    <property type="entry name" value="P-loop_NTPase"/>
</dbReference>
<feature type="domain" description="UvrD-like helicase ATP-binding" evidence="13">
    <location>
        <begin position="509"/>
        <end position="778"/>
    </location>
</feature>
<dbReference type="GO" id="GO:0005524">
    <property type="term" value="F:ATP binding"/>
    <property type="evidence" value="ECO:0007669"/>
    <property type="project" value="UniProtKB-UniRule"/>
</dbReference>
<evidence type="ECO:0000256" key="4">
    <source>
        <dbReference type="ARBA" id="ARBA00022806"/>
    </source>
</evidence>
<comment type="catalytic activity">
    <reaction evidence="10">
        <text>ATP + H2O = ADP + phosphate + H(+)</text>
        <dbReference type="Rhea" id="RHEA:13065"/>
        <dbReference type="ChEBI" id="CHEBI:15377"/>
        <dbReference type="ChEBI" id="CHEBI:15378"/>
        <dbReference type="ChEBI" id="CHEBI:30616"/>
        <dbReference type="ChEBI" id="CHEBI:43474"/>
        <dbReference type="ChEBI" id="CHEBI:456216"/>
        <dbReference type="EC" id="5.6.2.4"/>
    </reaction>
</comment>
<evidence type="ECO:0000256" key="8">
    <source>
        <dbReference type="ARBA" id="ARBA00034617"/>
    </source>
</evidence>
<dbReference type="Pfam" id="PF13361">
    <property type="entry name" value="UvrD_C"/>
    <property type="match status" value="2"/>
</dbReference>
<dbReference type="PROSITE" id="PS51217">
    <property type="entry name" value="UVRD_HELICASE_CTER"/>
    <property type="match status" value="1"/>
</dbReference>
<evidence type="ECO:0000259" key="14">
    <source>
        <dbReference type="PROSITE" id="PS51217"/>
    </source>
</evidence>
<dbReference type="EC" id="5.6.2.4" evidence="9"/>
<evidence type="ECO:0000256" key="10">
    <source>
        <dbReference type="ARBA" id="ARBA00048988"/>
    </source>
</evidence>
<sequence length="1137" mass="126126">MYIADLHIHSKYSRATSRDCEPEALDLWSRRKGIDLLGTGDFTHPAWRAQLNAKLEPAEDGLYVLKEEYRISDEITSGEKKPRFVISGEISSIYKKNGKTRKVHNLILLPGLEAAEALSCKLETVGNIHSDGRPILGLDSRDLLEITLDICPEAIFIPAHIWTPHFSLFGAFSGFDTIEECFEDLTPHIHALETGLSSDPPMNWRVSALDGYQLVSNSDAHSPGKLGREANLLDTELGYTHLSRAIQQGQGLAGTLEFFPEEGKYHLDGHRKCNLSLNPSETAAYGGKCPVCGKKITIGVLHRVEELADREEGFVSENGRHYESLVPLTEVIAASTGKSSGSAKVAAEYESMLGKLGSEFSILRDIPLEDIRRAAGPCVEEGIKRLRSGDVTRIPGYDGEYGTVMIVNKDEIDELYGQISLFENYMEPAAETAASQASDNEGSGIIAASGRPRLSEGPENNMSVTEGSVDRSTGNEEASGMRATGIKGSLLAAEAKKSESSAALPKFPDGLNQEQYDAVTAADPVVAVIAGPGTGKTKTLVSRIAWLVKEQQVDPSRITAVTFTNKAAAEMRTRLEKELGGKRAVRPMTIGTFHSICLNLLKSRKREVVLADEYQCRDAAEQVIRQTGLKLRPAQLVQEISRLKNGLASEHILPDNTIALYQEQLEREGLMDFDDLLLQVLKMIDAGGNPDNQISDPDMEQALLSFSYLLVDEYQDINNIQYQLVRAWAKGHESLFVIGDPDQSIYGFRGSNAECFHLLKEQFAHVRDIRLTRNYRSAPEILSCALPVINRNPGENRILIAQQPSGIPVSLLTAESDLSEGIFIAKEINRMTGGIDMLDAQQYAIHTDKPRSFQDIAILYRTHRQAKVLESCLRKEGIPYVVTGRDDFLADETVRGVLAFFRFLLNPEDEASVKICLKNVWNYDDGLIGEFLDVLRQNQVKELDARQLRKLDSQLSPALELASCWQMVRLFLPTVRREKPASLIDKWLEANEIGMSEPLRRLLNMAVLHKDMPEFLQTLLLGQEGDLQRSADKVYASGAVTLMTLHGSKGLEFPVVFLCGVKKGCLPYESVTHPADPDEERRLFYVGMTRAREELIILTSREPSEFLEDIPEGCVEKGDVHKRKDGNAMEQLSLFDL</sequence>
<feature type="domain" description="UvrD-like helicase C-terminal" evidence="14">
    <location>
        <begin position="779"/>
        <end position="1050"/>
    </location>
</feature>
<dbReference type="Pfam" id="PF00580">
    <property type="entry name" value="UvrD-helicase"/>
    <property type="match status" value="1"/>
</dbReference>
<evidence type="ECO:0000259" key="13">
    <source>
        <dbReference type="PROSITE" id="PS51198"/>
    </source>
</evidence>
<dbReference type="Gene3D" id="1.10.10.160">
    <property type="match status" value="1"/>
</dbReference>
<dbReference type="Gene3D" id="3.40.50.300">
    <property type="entry name" value="P-loop containing nucleotide triphosphate hydrolases"/>
    <property type="match status" value="2"/>
</dbReference>
<feature type="binding site" evidence="11">
    <location>
        <begin position="530"/>
        <end position="537"/>
    </location>
    <ligand>
        <name>ATP</name>
        <dbReference type="ChEBI" id="CHEBI:30616"/>
    </ligand>
</feature>
<dbReference type="CDD" id="cd17932">
    <property type="entry name" value="DEXQc_UvrD"/>
    <property type="match status" value="1"/>
</dbReference>
<evidence type="ECO:0000256" key="12">
    <source>
        <dbReference type="SAM" id="MobiDB-lite"/>
    </source>
</evidence>
<organism evidence="15 16">
    <name type="scientific">Diplocloster agilis</name>
    <dbReference type="NCBI Taxonomy" id="2850323"/>
    <lineage>
        <taxon>Bacteria</taxon>
        <taxon>Bacillati</taxon>
        <taxon>Bacillota</taxon>
        <taxon>Clostridia</taxon>
        <taxon>Lachnospirales</taxon>
        <taxon>Lachnospiraceae</taxon>
        <taxon>Diplocloster</taxon>
    </lineage>
</organism>
<evidence type="ECO:0000256" key="2">
    <source>
        <dbReference type="ARBA" id="ARBA00022741"/>
    </source>
</evidence>
<keyword evidence="5 11" id="KW-0067">ATP-binding</keyword>
<keyword evidence="4 11" id="KW-0347">Helicase</keyword>
<reference evidence="15" key="1">
    <citation type="submission" date="2021-06" db="EMBL/GenBank/DDBJ databases">
        <title>Description of novel taxa of the family Lachnospiraceae.</title>
        <authorList>
            <person name="Chaplin A.V."/>
            <person name="Sokolova S.R."/>
            <person name="Pikina A.P."/>
            <person name="Korzhanova M."/>
            <person name="Belova V."/>
            <person name="Korostin D."/>
            <person name="Efimov B.A."/>
        </authorList>
    </citation>
    <scope>NUCLEOTIDE SEQUENCE</scope>
    <source>
        <strain evidence="15">ASD5720</strain>
    </source>
</reference>
<dbReference type="InterPro" id="IPR000212">
    <property type="entry name" value="DNA_helicase_UvrD/REP"/>
</dbReference>
<evidence type="ECO:0000256" key="7">
    <source>
        <dbReference type="ARBA" id="ARBA00023235"/>
    </source>
</evidence>
<dbReference type="GO" id="GO:0016787">
    <property type="term" value="F:hydrolase activity"/>
    <property type="evidence" value="ECO:0007669"/>
    <property type="project" value="UniProtKB-UniRule"/>
</dbReference>
<dbReference type="Proteomes" id="UP000712157">
    <property type="component" value="Unassembled WGS sequence"/>
</dbReference>
<evidence type="ECO:0000256" key="5">
    <source>
        <dbReference type="ARBA" id="ARBA00022840"/>
    </source>
</evidence>
<evidence type="ECO:0000256" key="3">
    <source>
        <dbReference type="ARBA" id="ARBA00022801"/>
    </source>
</evidence>
<feature type="region of interest" description="Disordered" evidence="12">
    <location>
        <begin position="433"/>
        <end position="479"/>
    </location>
</feature>
<dbReference type="GO" id="GO:0000725">
    <property type="term" value="P:recombinational repair"/>
    <property type="evidence" value="ECO:0007669"/>
    <property type="project" value="TreeGrafter"/>
</dbReference>
<dbReference type="GO" id="GO:0043138">
    <property type="term" value="F:3'-5' DNA helicase activity"/>
    <property type="evidence" value="ECO:0007669"/>
    <property type="project" value="UniProtKB-EC"/>
</dbReference>
<dbReference type="RefSeq" id="WP_158342306.1">
    <property type="nucleotide sequence ID" value="NZ_JAHQCW010000004.1"/>
</dbReference>
<feature type="compositionally biased region" description="Polar residues" evidence="12">
    <location>
        <begin position="458"/>
        <end position="476"/>
    </location>
</feature>
<dbReference type="Gene3D" id="1.10.486.10">
    <property type="entry name" value="PCRA, domain 4"/>
    <property type="match status" value="1"/>
</dbReference>
<proteinExistence type="inferred from homology"/>
<evidence type="ECO:0000313" key="16">
    <source>
        <dbReference type="Proteomes" id="UP000712157"/>
    </source>
</evidence>
<evidence type="ECO:0000256" key="11">
    <source>
        <dbReference type="PROSITE-ProRule" id="PRU00560"/>
    </source>
</evidence>
<comment type="catalytic activity">
    <reaction evidence="8">
        <text>Couples ATP hydrolysis with the unwinding of duplex DNA by translocating in the 3'-5' direction.</text>
        <dbReference type="EC" id="5.6.2.4"/>
    </reaction>
</comment>
<dbReference type="SUPFAM" id="SSF52540">
    <property type="entry name" value="P-loop containing nucleoside triphosphate hydrolases"/>
    <property type="match status" value="1"/>
</dbReference>
<keyword evidence="6" id="KW-0238">DNA-binding</keyword>
<dbReference type="InterPro" id="IPR016195">
    <property type="entry name" value="Pol/histidinol_Pase-like"/>
</dbReference>
<evidence type="ECO:0000313" key="15">
    <source>
        <dbReference type="EMBL" id="MBU9735676.1"/>
    </source>
</evidence>
<evidence type="ECO:0000256" key="6">
    <source>
        <dbReference type="ARBA" id="ARBA00023125"/>
    </source>
</evidence>
<dbReference type="InterPro" id="IPR014016">
    <property type="entry name" value="UvrD-like_ATP-bd"/>
</dbReference>
<dbReference type="PANTHER" id="PTHR11070:SF2">
    <property type="entry name" value="ATP-DEPENDENT DNA HELICASE SRS2"/>
    <property type="match status" value="1"/>
</dbReference>
<dbReference type="PANTHER" id="PTHR11070">
    <property type="entry name" value="UVRD / RECB / PCRA DNA HELICASE FAMILY MEMBER"/>
    <property type="match status" value="1"/>
</dbReference>
<name>A0A949ND80_9FIRM</name>
<dbReference type="EMBL" id="JAHQCW010000004">
    <property type="protein sequence ID" value="MBU9735676.1"/>
    <property type="molecule type" value="Genomic_DNA"/>
</dbReference>
<keyword evidence="7" id="KW-0413">Isomerase</keyword>
<keyword evidence="3 11" id="KW-0378">Hydrolase</keyword>
<dbReference type="AlphaFoldDB" id="A0A949ND80"/>
<dbReference type="CDD" id="cd18807">
    <property type="entry name" value="SF1_C_UvrD"/>
    <property type="match status" value="1"/>
</dbReference>
<protein>
    <recommendedName>
        <fullName evidence="9">DNA 3'-5' helicase</fullName>
        <ecNumber evidence="9">5.6.2.4</ecNumber>
    </recommendedName>
</protein>
<dbReference type="CDD" id="cd19067">
    <property type="entry name" value="PfuEndoQ-like"/>
    <property type="match status" value="1"/>
</dbReference>
<keyword evidence="2 11" id="KW-0547">Nucleotide-binding</keyword>
<dbReference type="Gene3D" id="3.20.20.140">
    <property type="entry name" value="Metal-dependent hydrolases"/>
    <property type="match status" value="1"/>
</dbReference>
<evidence type="ECO:0000256" key="1">
    <source>
        <dbReference type="ARBA" id="ARBA00009922"/>
    </source>
</evidence>
<comment type="caution">
    <text evidence="15">The sequence shown here is derived from an EMBL/GenBank/DDBJ whole genome shotgun (WGS) entry which is preliminary data.</text>
</comment>
<gene>
    <name evidence="15" type="ORF">KTH89_03940</name>
</gene>
<dbReference type="GO" id="GO:0003677">
    <property type="term" value="F:DNA binding"/>
    <property type="evidence" value="ECO:0007669"/>
    <property type="project" value="UniProtKB-KW"/>
</dbReference>
<dbReference type="SUPFAM" id="SSF89550">
    <property type="entry name" value="PHP domain-like"/>
    <property type="match status" value="1"/>
</dbReference>
<dbReference type="InterPro" id="IPR014017">
    <property type="entry name" value="DNA_helicase_UvrD-like_C"/>
</dbReference>
<dbReference type="InterPro" id="IPR013986">
    <property type="entry name" value="DExx_box_DNA_helicase_dom_sf"/>
</dbReference>
<evidence type="ECO:0000256" key="9">
    <source>
        <dbReference type="ARBA" id="ARBA00034808"/>
    </source>
</evidence>
<accession>A0A949ND80</accession>
<comment type="similarity">
    <text evidence="1">Belongs to the helicase family. UvrD subfamily.</text>
</comment>